<comment type="subcellular location">
    <subcellularLocation>
        <location evidence="1">Cell membrane</location>
        <topology evidence="1">Multi-pass membrane protein</topology>
    </subcellularLocation>
</comment>
<dbReference type="InterPro" id="IPR017871">
    <property type="entry name" value="ABC_transporter-like_CS"/>
</dbReference>
<dbReference type="GO" id="GO:0140359">
    <property type="term" value="F:ABC-type transporter activity"/>
    <property type="evidence" value="ECO:0007669"/>
    <property type="project" value="InterPro"/>
</dbReference>
<feature type="transmembrane region" description="Helical" evidence="9">
    <location>
        <begin position="302"/>
        <end position="324"/>
    </location>
</feature>
<dbReference type="InterPro" id="IPR011527">
    <property type="entry name" value="ABC1_TM_dom"/>
</dbReference>
<sequence length="727" mass="80867">MTKLARYLKPFVVPILVVIGLLFMQAYCELTLPDYMQNIVNIGIQNNGIEHGVYEQVRESTLEPFLMVATDDQKELIENSYTLVTPDEASELQLDEIPVLKDENVYILNDISDESFTELENSFAEMDMTFAEISSDAKEKNVEIPVLLMQNGIKTYREQAKKQIEALGSSTVSSLTCQMVKSEYEAMGLDMAAIQQNYIIHSGLVMLGYALGSAGCAILVGFFASKIAAGLSKNLREAVFKKVTYFSNENFNKFNTSTLITRTTNDIQQVQMALVMMLRIVVYAPIMGIGALLHVMSSEANMTWIIALCVVLILSVVMVVFIVVMPKFKIMQKLTDKLNSVVRELLDGMLVIRAFNNEKVEEEKFDKANMDITKVGLFTSRAMAIMMPVMMFLMNGTTLLILWFGSKQVDAGMIQVGSIMAFMQYAMQVIMAFLMITVVSIMIPRANVSALRINEILTTNLSITDDEHVQSFDGNEHGTIRFENVSFRYPGADEDILTDISFEAKPGEVTAFIGSTGSGKSTLINLVPRFYDVSEGSIYIDGKDIRNVEQKELRNKIGYVPQKGILLAGTIRSNLLYANPNASDEDIDEALRISQSKEFVDTKPLGVDEPISQGGTNVSGGQKQRLSIARAIIKKPEIYIFDDSFSALDFKTDAALREELMKSCKKTGSTVLLVAQRISSILHADQIIVLDEGRMVGKGTHQELIKSCRIYQEIASSQLSKEELANV</sequence>
<dbReference type="RefSeq" id="WP_087158829.1">
    <property type="nucleotide sequence ID" value="NZ_NFKM01000013.1"/>
</dbReference>
<comment type="caution">
    <text evidence="12">The sequence shown here is derived from an EMBL/GenBank/DDBJ whole genome shotgun (WGS) entry which is preliminary data.</text>
</comment>
<evidence type="ECO:0000313" key="12">
    <source>
        <dbReference type="EMBL" id="OUP59609.1"/>
    </source>
</evidence>
<evidence type="ECO:0000313" key="13">
    <source>
        <dbReference type="Proteomes" id="UP000195447"/>
    </source>
</evidence>
<evidence type="ECO:0000259" key="11">
    <source>
        <dbReference type="PROSITE" id="PS50929"/>
    </source>
</evidence>
<feature type="transmembrane region" description="Helical" evidence="9">
    <location>
        <begin position="425"/>
        <end position="443"/>
    </location>
</feature>
<dbReference type="PROSITE" id="PS50893">
    <property type="entry name" value="ABC_TRANSPORTER_2"/>
    <property type="match status" value="1"/>
</dbReference>
<keyword evidence="3" id="KW-1003">Cell membrane</keyword>
<gene>
    <name evidence="12" type="ORF">B5F14_07245</name>
</gene>
<dbReference type="InterPro" id="IPR039421">
    <property type="entry name" value="Type_1_exporter"/>
</dbReference>
<dbReference type="PANTHER" id="PTHR24221">
    <property type="entry name" value="ATP-BINDING CASSETTE SUB-FAMILY B"/>
    <property type="match status" value="1"/>
</dbReference>
<dbReference type="PROSITE" id="PS50929">
    <property type="entry name" value="ABC_TM1F"/>
    <property type="match status" value="1"/>
</dbReference>
<dbReference type="InterPro" id="IPR027417">
    <property type="entry name" value="P-loop_NTPase"/>
</dbReference>
<dbReference type="Proteomes" id="UP000195447">
    <property type="component" value="Unassembled WGS sequence"/>
</dbReference>
<dbReference type="FunFam" id="3.40.50.300:FF:000854">
    <property type="entry name" value="Multidrug ABC transporter ATP-binding protein"/>
    <property type="match status" value="1"/>
</dbReference>
<reference evidence="13" key="1">
    <citation type="submission" date="2017-04" db="EMBL/GenBank/DDBJ databases">
        <title>Function of individual gut microbiota members based on whole genome sequencing of pure cultures obtained from chicken caecum.</title>
        <authorList>
            <person name="Medvecky M."/>
            <person name="Cejkova D."/>
            <person name="Polansky O."/>
            <person name="Karasova D."/>
            <person name="Kubasova T."/>
            <person name="Cizek A."/>
            <person name="Rychlik I."/>
        </authorList>
    </citation>
    <scope>NUCLEOTIDE SEQUENCE [LARGE SCALE GENOMIC DNA]</scope>
    <source>
        <strain evidence="13">An178</strain>
    </source>
</reference>
<feature type="transmembrane region" description="Helical" evidence="9">
    <location>
        <begin position="384"/>
        <end position="405"/>
    </location>
</feature>
<feature type="domain" description="ABC transmembrane type-1" evidence="11">
    <location>
        <begin position="203"/>
        <end position="445"/>
    </location>
</feature>
<dbReference type="Pfam" id="PF00664">
    <property type="entry name" value="ABC_membrane"/>
    <property type="match status" value="1"/>
</dbReference>
<dbReference type="PROSITE" id="PS00211">
    <property type="entry name" value="ABC_TRANSPORTER_1"/>
    <property type="match status" value="1"/>
</dbReference>
<name>A0A1Y4LVH4_9FIRM</name>
<keyword evidence="13" id="KW-1185">Reference proteome</keyword>
<evidence type="ECO:0000256" key="6">
    <source>
        <dbReference type="ARBA" id="ARBA00022840"/>
    </source>
</evidence>
<keyword evidence="4 9" id="KW-0812">Transmembrane</keyword>
<evidence type="ECO:0000256" key="2">
    <source>
        <dbReference type="ARBA" id="ARBA00022448"/>
    </source>
</evidence>
<feature type="transmembrane region" description="Helical" evidence="9">
    <location>
        <begin position="198"/>
        <end position="224"/>
    </location>
</feature>
<dbReference type="AlphaFoldDB" id="A0A1Y4LVH4"/>
<dbReference type="InterPro" id="IPR003439">
    <property type="entry name" value="ABC_transporter-like_ATP-bd"/>
</dbReference>
<dbReference type="SUPFAM" id="SSF52540">
    <property type="entry name" value="P-loop containing nucleoside triphosphate hydrolases"/>
    <property type="match status" value="1"/>
</dbReference>
<dbReference type="Gene3D" id="3.40.50.300">
    <property type="entry name" value="P-loop containing nucleotide triphosphate hydrolases"/>
    <property type="match status" value="1"/>
</dbReference>
<evidence type="ECO:0000256" key="7">
    <source>
        <dbReference type="ARBA" id="ARBA00022989"/>
    </source>
</evidence>
<keyword evidence="8 9" id="KW-0472">Membrane</keyword>
<keyword evidence="5" id="KW-0547">Nucleotide-binding</keyword>
<evidence type="ECO:0000256" key="9">
    <source>
        <dbReference type="SAM" id="Phobius"/>
    </source>
</evidence>
<dbReference type="InterPro" id="IPR003593">
    <property type="entry name" value="AAA+_ATPase"/>
</dbReference>
<proteinExistence type="predicted"/>
<dbReference type="SMART" id="SM00382">
    <property type="entry name" value="AAA"/>
    <property type="match status" value="1"/>
</dbReference>
<dbReference type="InterPro" id="IPR036640">
    <property type="entry name" value="ABC1_TM_sf"/>
</dbReference>
<evidence type="ECO:0000256" key="1">
    <source>
        <dbReference type="ARBA" id="ARBA00004651"/>
    </source>
</evidence>
<evidence type="ECO:0000256" key="8">
    <source>
        <dbReference type="ARBA" id="ARBA00023136"/>
    </source>
</evidence>
<feature type="domain" description="ABC transporter" evidence="10">
    <location>
        <begin position="480"/>
        <end position="717"/>
    </location>
</feature>
<organism evidence="12 13">
    <name type="scientific">Faecalitalea cylindroides</name>
    <dbReference type="NCBI Taxonomy" id="39483"/>
    <lineage>
        <taxon>Bacteria</taxon>
        <taxon>Bacillati</taxon>
        <taxon>Bacillota</taxon>
        <taxon>Erysipelotrichia</taxon>
        <taxon>Erysipelotrichales</taxon>
        <taxon>Erysipelotrichaceae</taxon>
        <taxon>Faecalitalea</taxon>
    </lineage>
</organism>
<dbReference type="PANTHER" id="PTHR24221:SF276">
    <property type="entry name" value="ABC TRANSPORTER, ATP-BINDING_PERMEASE PROTEIN"/>
    <property type="match status" value="1"/>
</dbReference>
<keyword evidence="2" id="KW-0813">Transport</keyword>
<dbReference type="Pfam" id="PF00005">
    <property type="entry name" value="ABC_tran"/>
    <property type="match status" value="1"/>
</dbReference>
<evidence type="ECO:0000259" key="10">
    <source>
        <dbReference type="PROSITE" id="PS50893"/>
    </source>
</evidence>
<evidence type="ECO:0000256" key="4">
    <source>
        <dbReference type="ARBA" id="ARBA00022692"/>
    </source>
</evidence>
<dbReference type="GO" id="GO:0005524">
    <property type="term" value="F:ATP binding"/>
    <property type="evidence" value="ECO:0007669"/>
    <property type="project" value="UniProtKB-KW"/>
</dbReference>
<dbReference type="GO" id="GO:0005886">
    <property type="term" value="C:plasma membrane"/>
    <property type="evidence" value="ECO:0007669"/>
    <property type="project" value="UniProtKB-SubCell"/>
</dbReference>
<keyword evidence="6" id="KW-0067">ATP-binding</keyword>
<dbReference type="SUPFAM" id="SSF90123">
    <property type="entry name" value="ABC transporter transmembrane region"/>
    <property type="match status" value="1"/>
</dbReference>
<feature type="transmembrane region" description="Helical" evidence="9">
    <location>
        <begin position="272"/>
        <end position="296"/>
    </location>
</feature>
<keyword evidence="7 9" id="KW-1133">Transmembrane helix</keyword>
<dbReference type="Gene3D" id="1.20.1560.10">
    <property type="entry name" value="ABC transporter type 1, transmembrane domain"/>
    <property type="match status" value="1"/>
</dbReference>
<dbReference type="GO" id="GO:0016887">
    <property type="term" value="F:ATP hydrolysis activity"/>
    <property type="evidence" value="ECO:0007669"/>
    <property type="project" value="InterPro"/>
</dbReference>
<dbReference type="EMBL" id="NFKM01000013">
    <property type="protein sequence ID" value="OUP59609.1"/>
    <property type="molecule type" value="Genomic_DNA"/>
</dbReference>
<accession>A0A1Y4LVH4</accession>
<dbReference type="CDD" id="cd18548">
    <property type="entry name" value="ABC_6TM_Tm287_like"/>
    <property type="match status" value="1"/>
</dbReference>
<evidence type="ECO:0000256" key="3">
    <source>
        <dbReference type="ARBA" id="ARBA00022475"/>
    </source>
</evidence>
<evidence type="ECO:0000256" key="5">
    <source>
        <dbReference type="ARBA" id="ARBA00022741"/>
    </source>
</evidence>
<protein>
    <submittedName>
        <fullName evidence="12">ABC transporter</fullName>
    </submittedName>
</protein>